<dbReference type="eggNOG" id="COG3386">
    <property type="taxonomic scope" value="Bacteria"/>
</dbReference>
<dbReference type="PANTHER" id="PTHR47572">
    <property type="entry name" value="LIPOPROTEIN-RELATED"/>
    <property type="match status" value="1"/>
</dbReference>
<evidence type="ECO:0000256" key="2">
    <source>
        <dbReference type="SAM" id="SignalP"/>
    </source>
</evidence>
<keyword evidence="5" id="KW-1185">Reference proteome</keyword>
<organism evidence="4 5">
    <name type="scientific">Methyloversatilis universalis (strain ATCC BAA-1314 / DSM 25237 / JCM 13912 / CCUG 52030 / FAM5)</name>
    <dbReference type="NCBI Taxonomy" id="1000565"/>
    <lineage>
        <taxon>Bacteria</taxon>
        <taxon>Pseudomonadati</taxon>
        <taxon>Pseudomonadota</taxon>
        <taxon>Betaproteobacteria</taxon>
        <taxon>Nitrosomonadales</taxon>
        <taxon>Sterolibacteriaceae</taxon>
        <taxon>Methyloversatilis</taxon>
    </lineage>
</organism>
<dbReference type="Proteomes" id="UP000005019">
    <property type="component" value="Unassembled WGS sequence"/>
</dbReference>
<dbReference type="AlphaFoldDB" id="F5RCF7"/>
<feature type="domain" description="SMP-30/Gluconolactonase/LRE-like region" evidence="3">
    <location>
        <begin position="104"/>
        <end position="258"/>
    </location>
</feature>
<dbReference type="InterPro" id="IPR011042">
    <property type="entry name" value="6-blade_b-propeller_TolB-like"/>
</dbReference>
<reference evidence="4 5" key="1">
    <citation type="journal article" date="2011" name="J. Bacteriol.">
        <title>Genome sequence of Methyloversatilis universalis FAM5T, a methylotrophic representative of the order Rhodocyclales.</title>
        <authorList>
            <person name="Kittichotirat W."/>
            <person name="Good N.M."/>
            <person name="Hall R."/>
            <person name="Bringel F."/>
            <person name="Lajus A."/>
            <person name="Medigue C."/>
            <person name="Smalley N.E."/>
            <person name="Beck D."/>
            <person name="Bumgarner R."/>
            <person name="Vuilleumier S."/>
            <person name="Kalyuzhnaya M.G."/>
        </authorList>
    </citation>
    <scope>NUCLEOTIDE SEQUENCE [LARGE SCALE GENOMIC DNA]</scope>
    <source>
        <strain evidence="5">ATCC BAA-1314 / JCM 13912 / FAM5</strain>
    </source>
</reference>
<evidence type="ECO:0000313" key="5">
    <source>
        <dbReference type="Proteomes" id="UP000005019"/>
    </source>
</evidence>
<evidence type="ECO:0000259" key="3">
    <source>
        <dbReference type="Pfam" id="PF08450"/>
    </source>
</evidence>
<protein>
    <submittedName>
        <fullName evidence="4">NHL repeat-containing protein</fullName>
    </submittedName>
</protein>
<dbReference type="PANTHER" id="PTHR47572:SF4">
    <property type="entry name" value="LACTONASE DRP35"/>
    <property type="match status" value="1"/>
</dbReference>
<dbReference type="InterPro" id="IPR013658">
    <property type="entry name" value="SGL"/>
</dbReference>
<accession>F5RCF7</accession>
<dbReference type="STRING" id="1000565.METUNv1_01964"/>
<keyword evidence="1" id="KW-0378">Hydrolase</keyword>
<gene>
    <name evidence="4" type="ORF">METUNv1_01964</name>
</gene>
<evidence type="ECO:0000256" key="1">
    <source>
        <dbReference type="ARBA" id="ARBA00022801"/>
    </source>
</evidence>
<dbReference type="GO" id="GO:0016787">
    <property type="term" value="F:hydrolase activity"/>
    <property type="evidence" value="ECO:0007669"/>
    <property type="project" value="UniProtKB-KW"/>
</dbReference>
<dbReference type="Pfam" id="PF08450">
    <property type="entry name" value="SGL"/>
    <property type="match status" value="1"/>
</dbReference>
<dbReference type="RefSeq" id="WP_008061180.1">
    <property type="nucleotide sequence ID" value="NZ_AFHG01000048.1"/>
</dbReference>
<evidence type="ECO:0000313" key="4">
    <source>
        <dbReference type="EMBL" id="EGK71740.1"/>
    </source>
</evidence>
<comment type="caution">
    <text evidence="4">The sequence shown here is derived from an EMBL/GenBank/DDBJ whole genome shotgun (WGS) entry which is preliminary data.</text>
</comment>
<dbReference type="Gene3D" id="2.120.10.30">
    <property type="entry name" value="TolB, C-terminal domain"/>
    <property type="match status" value="1"/>
</dbReference>
<keyword evidence="2" id="KW-0732">Signal</keyword>
<sequence>MAHTPGSTFRTRCLIAALAALTSTVAPAAEPPAADAQRTGAALKEIAGLTMPESAVAHPDGRIFVTEIGEFNKPGDGKVTVVHPDGRTEALVSGLNDPKGIALAGDQLYVTDMDRVLRIGLDGTVSELAKPGDFPHKPVFLNDIEIAGDGVIYVSDSGDDKGQGAGIYAIAPDGGIRTVLGANAGIVRPNGLLVDGPNALLVADFGTGKLFRLVMKKGGGKPSLKLLYSGFGGADGLVRDRDGALYVSDWKGGKVWRLGKPRSAPQLIAEGHKSSADIALSADGRTLLMPDMMAGKLVFLPLK</sequence>
<name>F5RCF7_METUF</name>
<dbReference type="OrthoDB" id="7675395at2"/>
<dbReference type="InterPro" id="IPR051262">
    <property type="entry name" value="SMP-30/CGR1_Lactonase"/>
</dbReference>
<dbReference type="EMBL" id="AFHG01000048">
    <property type="protein sequence ID" value="EGK71740.1"/>
    <property type="molecule type" value="Genomic_DNA"/>
</dbReference>
<feature type="chain" id="PRO_5003325807" evidence="2">
    <location>
        <begin position="29"/>
        <end position="303"/>
    </location>
</feature>
<feature type="signal peptide" evidence="2">
    <location>
        <begin position="1"/>
        <end position="28"/>
    </location>
</feature>
<dbReference type="SUPFAM" id="SSF63829">
    <property type="entry name" value="Calcium-dependent phosphotriesterase"/>
    <property type="match status" value="1"/>
</dbReference>
<proteinExistence type="predicted"/>